<evidence type="ECO:0000313" key="1">
    <source>
        <dbReference type="EMBL" id="KAH3874234.1"/>
    </source>
</evidence>
<sequence length="57" mass="6259">MVHEWRERGDGSLVSMAIYLQNGTIISKKIHKDYAQIMCAGDNAGHTVGNRGKSISI</sequence>
<organism evidence="1 2">
    <name type="scientific">Dreissena polymorpha</name>
    <name type="common">Zebra mussel</name>
    <name type="synonym">Mytilus polymorpha</name>
    <dbReference type="NCBI Taxonomy" id="45954"/>
    <lineage>
        <taxon>Eukaryota</taxon>
        <taxon>Metazoa</taxon>
        <taxon>Spiralia</taxon>
        <taxon>Lophotrochozoa</taxon>
        <taxon>Mollusca</taxon>
        <taxon>Bivalvia</taxon>
        <taxon>Autobranchia</taxon>
        <taxon>Heteroconchia</taxon>
        <taxon>Euheterodonta</taxon>
        <taxon>Imparidentia</taxon>
        <taxon>Neoheterodontei</taxon>
        <taxon>Myida</taxon>
        <taxon>Dreissenoidea</taxon>
        <taxon>Dreissenidae</taxon>
        <taxon>Dreissena</taxon>
    </lineage>
</organism>
<dbReference type="AlphaFoldDB" id="A0A9D4MDL1"/>
<accession>A0A9D4MDL1</accession>
<dbReference type="Proteomes" id="UP000828390">
    <property type="component" value="Unassembled WGS sequence"/>
</dbReference>
<proteinExistence type="predicted"/>
<keyword evidence="2" id="KW-1185">Reference proteome</keyword>
<name>A0A9D4MDL1_DREPO</name>
<reference evidence="1" key="2">
    <citation type="submission" date="2020-11" db="EMBL/GenBank/DDBJ databases">
        <authorList>
            <person name="McCartney M.A."/>
            <person name="Auch B."/>
            <person name="Kono T."/>
            <person name="Mallez S."/>
            <person name="Becker A."/>
            <person name="Gohl D.M."/>
            <person name="Silverstein K.A.T."/>
            <person name="Koren S."/>
            <person name="Bechman K.B."/>
            <person name="Herman A."/>
            <person name="Abrahante J.E."/>
            <person name="Garbe J."/>
        </authorList>
    </citation>
    <scope>NUCLEOTIDE SEQUENCE</scope>
    <source>
        <strain evidence="1">Duluth1</strain>
        <tissue evidence="1">Whole animal</tissue>
    </source>
</reference>
<reference evidence="1" key="1">
    <citation type="journal article" date="2019" name="bioRxiv">
        <title>The Genome of the Zebra Mussel, Dreissena polymorpha: A Resource for Invasive Species Research.</title>
        <authorList>
            <person name="McCartney M.A."/>
            <person name="Auch B."/>
            <person name="Kono T."/>
            <person name="Mallez S."/>
            <person name="Zhang Y."/>
            <person name="Obille A."/>
            <person name="Becker A."/>
            <person name="Abrahante J.E."/>
            <person name="Garbe J."/>
            <person name="Badalamenti J.P."/>
            <person name="Herman A."/>
            <person name="Mangelson H."/>
            <person name="Liachko I."/>
            <person name="Sullivan S."/>
            <person name="Sone E.D."/>
            <person name="Koren S."/>
            <person name="Silverstein K.A.T."/>
            <person name="Beckman K.B."/>
            <person name="Gohl D.M."/>
        </authorList>
    </citation>
    <scope>NUCLEOTIDE SEQUENCE</scope>
    <source>
        <strain evidence="1">Duluth1</strain>
        <tissue evidence="1">Whole animal</tissue>
    </source>
</reference>
<gene>
    <name evidence="1" type="ORF">DPMN_037476</name>
</gene>
<dbReference type="EMBL" id="JAIWYP010000002">
    <property type="protein sequence ID" value="KAH3874234.1"/>
    <property type="molecule type" value="Genomic_DNA"/>
</dbReference>
<comment type="caution">
    <text evidence="1">The sequence shown here is derived from an EMBL/GenBank/DDBJ whole genome shotgun (WGS) entry which is preliminary data.</text>
</comment>
<protein>
    <submittedName>
        <fullName evidence="1">Uncharacterized protein</fullName>
    </submittedName>
</protein>
<evidence type="ECO:0000313" key="2">
    <source>
        <dbReference type="Proteomes" id="UP000828390"/>
    </source>
</evidence>